<organism evidence="6 7">
    <name type="scientific">Candida parapsilosis</name>
    <name type="common">Yeast</name>
    <dbReference type="NCBI Taxonomy" id="5480"/>
    <lineage>
        <taxon>Eukaryota</taxon>
        <taxon>Fungi</taxon>
        <taxon>Dikarya</taxon>
        <taxon>Ascomycota</taxon>
        <taxon>Saccharomycotina</taxon>
        <taxon>Pichiomycetes</taxon>
        <taxon>Debaryomycetaceae</taxon>
        <taxon>Candida/Lodderomyces clade</taxon>
        <taxon>Candida</taxon>
    </lineage>
</organism>
<dbReference type="PANTHER" id="PTHR28082">
    <property type="entry name" value="ZINC FINGER PROTEIN"/>
    <property type="match status" value="1"/>
</dbReference>
<evidence type="ECO:0000313" key="7">
    <source>
        <dbReference type="Proteomes" id="UP000590412"/>
    </source>
</evidence>
<dbReference type="GO" id="GO:0045041">
    <property type="term" value="P:protein import into mitochondrial intermembrane space"/>
    <property type="evidence" value="ECO:0007669"/>
    <property type="project" value="EnsemblFungi"/>
</dbReference>
<dbReference type="InterPro" id="IPR008913">
    <property type="entry name" value="Znf_CHY"/>
</dbReference>
<keyword evidence="3" id="KW-0862">Zinc</keyword>
<protein>
    <submittedName>
        <fullName evidence="6">CHY zinc finger family protein</fullName>
    </submittedName>
</protein>
<dbReference type="PIRSF" id="PIRSF017292">
    <property type="entry name" value="UCP017292_Znf_CHY"/>
    <property type="match status" value="1"/>
</dbReference>
<evidence type="ECO:0000256" key="3">
    <source>
        <dbReference type="ARBA" id="ARBA00022833"/>
    </source>
</evidence>
<dbReference type="Pfam" id="PF05495">
    <property type="entry name" value="zf-CHY"/>
    <property type="match status" value="1"/>
</dbReference>
<dbReference type="GO" id="GO:0008270">
    <property type="term" value="F:zinc ion binding"/>
    <property type="evidence" value="ECO:0007669"/>
    <property type="project" value="UniProtKB-KW"/>
</dbReference>
<gene>
    <name evidence="6" type="ORF">FOB60_005653</name>
</gene>
<dbReference type="PANTHER" id="PTHR28082:SF1">
    <property type="entry name" value="HELPER OF TIM PROTEIN 13"/>
    <property type="match status" value="1"/>
</dbReference>
<dbReference type="EMBL" id="JABWAB010000013">
    <property type="protein sequence ID" value="KAF6042899.1"/>
    <property type="molecule type" value="Genomic_DNA"/>
</dbReference>
<dbReference type="PROSITE" id="PS51266">
    <property type="entry name" value="ZF_CHY"/>
    <property type="match status" value="1"/>
</dbReference>
<accession>A0A8X7T895</accession>
<evidence type="ECO:0000313" key="6">
    <source>
        <dbReference type="EMBL" id="KAF6042899.1"/>
    </source>
</evidence>
<proteinExistence type="predicted"/>
<dbReference type="Proteomes" id="UP000590412">
    <property type="component" value="Unassembled WGS sequence"/>
</dbReference>
<keyword evidence="2 4" id="KW-0863">Zinc-finger</keyword>
<keyword evidence="1" id="KW-0479">Metal-binding</keyword>
<sequence length="119" mass="13799">MTTVITQTQPLDDSDFIIKGQLVDTYTRCIHYHSQLDIIALRFKCCPNTFYPCFKCHDELNNHQIDKFHVRDQYKVVICGDCLGQLTANEYLNSGSVCPRCQAEFNPGCSSHYKLYFDF</sequence>
<dbReference type="GO" id="GO:0005758">
    <property type="term" value="C:mitochondrial intermembrane space"/>
    <property type="evidence" value="ECO:0007669"/>
    <property type="project" value="EnsemblFungi"/>
</dbReference>
<evidence type="ECO:0000259" key="5">
    <source>
        <dbReference type="PROSITE" id="PS51266"/>
    </source>
</evidence>
<dbReference type="InterPro" id="IPR037274">
    <property type="entry name" value="Znf_CHY_sf"/>
</dbReference>
<comment type="caution">
    <text evidence="6">The sequence shown here is derived from an EMBL/GenBank/DDBJ whole genome shotgun (WGS) entry which is preliminary data.</text>
</comment>
<feature type="domain" description="CHY-type" evidence="5">
    <location>
        <begin position="22"/>
        <end position="103"/>
    </location>
</feature>
<dbReference type="InterPro" id="IPR016694">
    <property type="entry name" value="UCP017292"/>
</dbReference>
<reference evidence="6" key="1">
    <citation type="submission" date="2020-03" db="EMBL/GenBank/DDBJ databases">
        <title>FDA dAtabase for Regulatory Grade micrObial Sequences (FDA-ARGOS): Supporting development and validation of Infectious Disease Dx tests.</title>
        <authorList>
            <person name="Campos J."/>
            <person name="Goldberg B."/>
            <person name="Tallon L."/>
            <person name="Sadzewicz L."/>
            <person name="Vavikolanu K."/>
            <person name="Mehta A."/>
            <person name="Aluvathingal J."/>
            <person name="Nadendla S."/>
            <person name="Nandy P."/>
            <person name="Geyer C."/>
            <person name="Yan Y."/>
            <person name="Sichtig H."/>
        </authorList>
    </citation>
    <scope>NUCLEOTIDE SEQUENCE [LARGE SCALE GENOMIC DNA]</scope>
    <source>
        <strain evidence="6">FDAARGOS_652</strain>
    </source>
</reference>
<dbReference type="SUPFAM" id="SSF161219">
    <property type="entry name" value="CHY zinc finger-like"/>
    <property type="match status" value="1"/>
</dbReference>
<dbReference type="InterPro" id="IPR052604">
    <property type="entry name" value="Mito_Tim_assembly_helper"/>
</dbReference>
<evidence type="ECO:0000256" key="1">
    <source>
        <dbReference type="ARBA" id="ARBA00022723"/>
    </source>
</evidence>
<evidence type="ECO:0000256" key="4">
    <source>
        <dbReference type="PROSITE-ProRule" id="PRU00601"/>
    </source>
</evidence>
<dbReference type="AlphaFoldDB" id="A0A8X7T895"/>
<name>A0A8X7T895_CANPA</name>
<dbReference type="OrthoDB" id="411372at2759"/>
<evidence type="ECO:0000256" key="2">
    <source>
        <dbReference type="ARBA" id="ARBA00022771"/>
    </source>
</evidence>